<protein>
    <submittedName>
        <fullName evidence="1">Formylglycine-generating enzyme family protein</fullName>
    </submittedName>
</protein>
<accession>A0ACC7P4U9</accession>
<keyword evidence="2" id="KW-1185">Reference proteome</keyword>
<comment type="caution">
    <text evidence="1">The sequence shown here is derived from an EMBL/GenBank/DDBJ whole genome shotgun (WGS) entry which is preliminary data.</text>
</comment>
<proteinExistence type="predicted"/>
<evidence type="ECO:0000313" key="2">
    <source>
        <dbReference type="Proteomes" id="UP001631969"/>
    </source>
</evidence>
<reference evidence="1" key="1">
    <citation type="submission" date="2024-12" db="EMBL/GenBank/DDBJ databases">
        <authorList>
            <person name="Wu N."/>
        </authorList>
    </citation>
    <scope>NUCLEOTIDE SEQUENCE</scope>
    <source>
        <strain evidence="1">P15</strain>
    </source>
</reference>
<sequence length="280" mass="31126">MKPIPYRLKPMLLFIGIVSIGAIVYYLAFAASGANQNAALPNTVMAEAVEKVNLGQQLEMEFVRIHPGTFSMGSSQEFGDEDEGPMHEVKITKAFSMGKYEVTQEQWETVMGSNPSAFKGAKLPVESVSWEDCQRFVAELQKLTGRSFALPTEGQWEYASRAGTTTPWSFGNQEELIEDFAWITTNSGDRTHPVGEKKPNPWGLHDIHGNVQEWVSDWYSNPYEKEMASDPQGPSSGDARVIRGGAWGDYPANTRSSYRNCMGPQVKHEGVGLRLILLDK</sequence>
<dbReference type="Proteomes" id="UP001631969">
    <property type="component" value="Unassembled WGS sequence"/>
</dbReference>
<dbReference type="EMBL" id="JBJURJ010000025">
    <property type="protein sequence ID" value="MFM9332091.1"/>
    <property type="molecule type" value="Genomic_DNA"/>
</dbReference>
<name>A0ACC7P4U9_9BACL</name>
<organism evidence="1 2">
    <name type="scientific">Paenibacillus mesotrionivorans</name>
    <dbReference type="NCBI Taxonomy" id="3160968"/>
    <lineage>
        <taxon>Bacteria</taxon>
        <taxon>Bacillati</taxon>
        <taxon>Bacillota</taxon>
        <taxon>Bacilli</taxon>
        <taxon>Bacillales</taxon>
        <taxon>Paenibacillaceae</taxon>
        <taxon>Paenibacillus</taxon>
    </lineage>
</organism>
<evidence type="ECO:0000313" key="1">
    <source>
        <dbReference type="EMBL" id="MFM9332091.1"/>
    </source>
</evidence>
<gene>
    <name evidence="1" type="ORF">ACI1P1_27710</name>
</gene>